<keyword evidence="2" id="KW-0812">Transmembrane</keyword>
<name>A0A365U4R4_9RHOB</name>
<keyword evidence="4" id="KW-1185">Reference proteome</keyword>
<sequence length="86" mass="8529">MAARASSTDAGTDAQKVSRTPRRAGRGRVSLLLMILGMPFAGAGAAWSGTLQASVGLGIALFGGLLCAAGIWGLLRANLPSSDGTG</sequence>
<reference evidence="3 4" key="1">
    <citation type="submission" date="2018-07" db="EMBL/GenBank/DDBJ databases">
        <title>Rhodosalinus sp. strain E84T genomic sequence and assembly.</title>
        <authorList>
            <person name="Liu Z.-W."/>
            <person name="Lu D.-C."/>
        </authorList>
    </citation>
    <scope>NUCLEOTIDE SEQUENCE [LARGE SCALE GENOMIC DNA]</scope>
    <source>
        <strain evidence="3 4">E84</strain>
    </source>
</reference>
<dbReference type="Proteomes" id="UP000253370">
    <property type="component" value="Unassembled WGS sequence"/>
</dbReference>
<feature type="compositionally biased region" description="Polar residues" evidence="1">
    <location>
        <begin position="1"/>
        <end position="18"/>
    </location>
</feature>
<dbReference type="AlphaFoldDB" id="A0A365U4R4"/>
<evidence type="ECO:0000313" key="4">
    <source>
        <dbReference type="Proteomes" id="UP000253370"/>
    </source>
</evidence>
<feature type="region of interest" description="Disordered" evidence="1">
    <location>
        <begin position="1"/>
        <end position="22"/>
    </location>
</feature>
<gene>
    <name evidence="3" type="ORF">DRV85_18120</name>
</gene>
<keyword evidence="2" id="KW-0472">Membrane</keyword>
<protein>
    <submittedName>
        <fullName evidence="3">Uncharacterized protein</fullName>
    </submittedName>
</protein>
<proteinExistence type="predicted"/>
<keyword evidence="2" id="KW-1133">Transmembrane helix</keyword>
<evidence type="ECO:0000256" key="2">
    <source>
        <dbReference type="SAM" id="Phobius"/>
    </source>
</evidence>
<dbReference type="EMBL" id="QNTQ01000028">
    <property type="protein sequence ID" value="RBI82806.1"/>
    <property type="molecule type" value="Genomic_DNA"/>
</dbReference>
<accession>A0A365U4R4</accession>
<comment type="caution">
    <text evidence="3">The sequence shown here is derived from an EMBL/GenBank/DDBJ whole genome shotgun (WGS) entry which is preliminary data.</text>
</comment>
<organism evidence="3 4">
    <name type="scientific">Rhodosalinus halophilus</name>
    <dbReference type="NCBI Taxonomy" id="2259333"/>
    <lineage>
        <taxon>Bacteria</taxon>
        <taxon>Pseudomonadati</taxon>
        <taxon>Pseudomonadota</taxon>
        <taxon>Alphaproteobacteria</taxon>
        <taxon>Rhodobacterales</taxon>
        <taxon>Paracoccaceae</taxon>
        <taxon>Rhodosalinus</taxon>
    </lineage>
</organism>
<feature type="transmembrane region" description="Helical" evidence="2">
    <location>
        <begin position="53"/>
        <end position="75"/>
    </location>
</feature>
<evidence type="ECO:0000313" key="3">
    <source>
        <dbReference type="EMBL" id="RBI82806.1"/>
    </source>
</evidence>
<evidence type="ECO:0000256" key="1">
    <source>
        <dbReference type="SAM" id="MobiDB-lite"/>
    </source>
</evidence>
<feature type="transmembrane region" description="Helical" evidence="2">
    <location>
        <begin position="29"/>
        <end position="47"/>
    </location>
</feature>